<dbReference type="GO" id="GO:0008113">
    <property type="term" value="F:peptide-methionine (S)-S-oxide reductase activity"/>
    <property type="evidence" value="ECO:0007669"/>
    <property type="project" value="UniProtKB-UniRule"/>
</dbReference>
<evidence type="ECO:0000313" key="8">
    <source>
        <dbReference type="Proteomes" id="UP000305451"/>
    </source>
</evidence>
<evidence type="ECO:0000256" key="2">
    <source>
        <dbReference type="ARBA" id="ARBA00047806"/>
    </source>
</evidence>
<keyword evidence="5" id="KW-0732">Signal</keyword>
<evidence type="ECO:0000256" key="3">
    <source>
        <dbReference type="ARBA" id="ARBA00048782"/>
    </source>
</evidence>
<evidence type="ECO:0000256" key="5">
    <source>
        <dbReference type="SAM" id="SignalP"/>
    </source>
</evidence>
<dbReference type="AlphaFoldDB" id="A0A4S2HBL6"/>
<feature type="chain" id="PRO_5020437542" description="Peptide methionine sulfoxide reductase MsrA" evidence="5">
    <location>
        <begin position="24"/>
        <end position="217"/>
    </location>
</feature>
<dbReference type="Pfam" id="PF01625">
    <property type="entry name" value="PMSR"/>
    <property type="match status" value="1"/>
</dbReference>
<dbReference type="NCBIfam" id="TIGR00401">
    <property type="entry name" value="msrA"/>
    <property type="match status" value="1"/>
</dbReference>
<evidence type="ECO:0000256" key="1">
    <source>
        <dbReference type="ARBA" id="ARBA00023002"/>
    </source>
</evidence>
<dbReference type="InterPro" id="IPR002569">
    <property type="entry name" value="Met_Sox_Rdtase_MsrA_dom"/>
</dbReference>
<organism evidence="7 8">
    <name type="scientific">Marinicauda pacifica</name>
    <dbReference type="NCBI Taxonomy" id="1133559"/>
    <lineage>
        <taxon>Bacteria</taxon>
        <taxon>Pseudomonadati</taxon>
        <taxon>Pseudomonadota</taxon>
        <taxon>Alphaproteobacteria</taxon>
        <taxon>Maricaulales</taxon>
        <taxon>Maricaulaceae</taxon>
        <taxon>Marinicauda</taxon>
    </lineage>
</organism>
<feature type="signal peptide" evidence="5">
    <location>
        <begin position="1"/>
        <end position="23"/>
    </location>
</feature>
<keyword evidence="1 4" id="KW-0560">Oxidoreductase</keyword>
<dbReference type="EMBL" id="SRXV01000002">
    <property type="protein sequence ID" value="TGY92892.1"/>
    <property type="molecule type" value="Genomic_DNA"/>
</dbReference>
<dbReference type="EC" id="1.8.4.11" evidence="4"/>
<gene>
    <name evidence="4 7" type="primary">msrA</name>
    <name evidence="7" type="ORF">E5162_07430</name>
</gene>
<comment type="similarity">
    <text evidence="4">Belongs to the MsrA Met sulfoxide reductase family.</text>
</comment>
<sequence>METFMRIAALAGLAFLLTAAACAQEESGAQAQTSPPDPDLPQGAEQAIFASGCFWCTEADFEKLDGVIEVVSGYTGGSEADPSYQDVVGGRTSHVEAARVVYDPGEVGYEALLDHYWRNVDPFDAQGQFCDRGASYAPFIFPVNEAQMALAQASLDEVQARFDREIEVEIEAAGAFWPAEAYHQDYAEKNPARYQRYRFGCRRDQRLREVWGDEARG</sequence>
<dbReference type="OrthoDB" id="4174719at2"/>
<evidence type="ECO:0000259" key="6">
    <source>
        <dbReference type="Pfam" id="PF01625"/>
    </source>
</evidence>
<dbReference type="SUPFAM" id="SSF55068">
    <property type="entry name" value="Peptide methionine sulfoxide reductase"/>
    <property type="match status" value="1"/>
</dbReference>
<comment type="catalytic activity">
    <reaction evidence="2 4">
        <text>L-methionyl-[protein] + [thioredoxin]-disulfide + H2O = L-methionyl-(S)-S-oxide-[protein] + [thioredoxin]-dithiol</text>
        <dbReference type="Rhea" id="RHEA:14217"/>
        <dbReference type="Rhea" id="RHEA-COMP:10698"/>
        <dbReference type="Rhea" id="RHEA-COMP:10700"/>
        <dbReference type="Rhea" id="RHEA-COMP:12313"/>
        <dbReference type="Rhea" id="RHEA-COMP:12315"/>
        <dbReference type="ChEBI" id="CHEBI:15377"/>
        <dbReference type="ChEBI" id="CHEBI:16044"/>
        <dbReference type="ChEBI" id="CHEBI:29950"/>
        <dbReference type="ChEBI" id="CHEBI:44120"/>
        <dbReference type="ChEBI" id="CHEBI:50058"/>
        <dbReference type="EC" id="1.8.4.11"/>
    </reaction>
</comment>
<feature type="active site" evidence="4">
    <location>
        <position position="53"/>
    </location>
</feature>
<dbReference type="InterPro" id="IPR036509">
    <property type="entry name" value="Met_Sox_Rdtase_MsrA_sf"/>
</dbReference>
<dbReference type="Gene3D" id="3.30.1060.10">
    <property type="entry name" value="Peptide methionine sulphoxide reductase MsrA"/>
    <property type="match status" value="1"/>
</dbReference>
<dbReference type="GO" id="GO:0033744">
    <property type="term" value="F:L-methionine:thioredoxin-disulfide S-oxidoreductase activity"/>
    <property type="evidence" value="ECO:0007669"/>
    <property type="project" value="RHEA"/>
</dbReference>
<comment type="function">
    <text evidence="4">Has an important function as a repair enzyme for proteins that have been inactivated by oxidation. Catalyzes the reversible oxidation-reduction of methionine sulfoxide in proteins to methionine.</text>
</comment>
<reference evidence="7 8" key="1">
    <citation type="journal article" date="2013" name="Int. J. Syst. Evol. Microbiol.">
        <title>Marinicauda pacifica gen. nov., sp. nov., a prosthecate alphaproteobacterium of the family Hyphomonadaceae isolated from deep seawater.</title>
        <authorList>
            <person name="Zhang X.Y."/>
            <person name="Li G.W."/>
            <person name="Wang C.S."/>
            <person name="Zhang Y.J."/>
            <person name="Xu X.W."/>
            <person name="Li H."/>
            <person name="Liu A."/>
            <person name="Liu C."/>
            <person name="Xie B.B."/>
            <person name="Qin Q.L."/>
            <person name="Xu Z."/>
            <person name="Chen X.L."/>
            <person name="Zhou B.C."/>
            <person name="Zhang Y.Z."/>
        </authorList>
    </citation>
    <scope>NUCLEOTIDE SEQUENCE [LARGE SCALE GENOMIC DNA]</scope>
    <source>
        <strain evidence="7 8">P-1 km-3</strain>
    </source>
</reference>
<accession>A0A4S2HBL6</accession>
<protein>
    <recommendedName>
        <fullName evidence="4">Peptide methionine sulfoxide reductase MsrA</fullName>
        <shortName evidence="4">Protein-methionine-S-oxide reductase</shortName>
        <ecNumber evidence="4">1.8.4.11</ecNumber>
    </recommendedName>
    <alternativeName>
        <fullName evidence="4">Peptide-methionine (S)-S-oxide reductase</fullName>
        <shortName evidence="4">Peptide Met(O) reductase</shortName>
    </alternativeName>
</protein>
<name>A0A4S2HBL6_9PROT</name>
<dbReference type="HAMAP" id="MF_01401">
    <property type="entry name" value="MsrA"/>
    <property type="match status" value="1"/>
</dbReference>
<comment type="catalytic activity">
    <reaction evidence="3 4">
        <text>[thioredoxin]-disulfide + L-methionine + H2O = L-methionine (S)-S-oxide + [thioredoxin]-dithiol</text>
        <dbReference type="Rhea" id="RHEA:19993"/>
        <dbReference type="Rhea" id="RHEA-COMP:10698"/>
        <dbReference type="Rhea" id="RHEA-COMP:10700"/>
        <dbReference type="ChEBI" id="CHEBI:15377"/>
        <dbReference type="ChEBI" id="CHEBI:29950"/>
        <dbReference type="ChEBI" id="CHEBI:50058"/>
        <dbReference type="ChEBI" id="CHEBI:57844"/>
        <dbReference type="ChEBI" id="CHEBI:58772"/>
        <dbReference type="EC" id="1.8.4.11"/>
    </reaction>
</comment>
<dbReference type="PANTHER" id="PTHR43774:SF1">
    <property type="entry name" value="PEPTIDE METHIONINE SULFOXIDE REDUCTASE MSRA 2"/>
    <property type="match status" value="1"/>
</dbReference>
<dbReference type="PROSITE" id="PS51257">
    <property type="entry name" value="PROKAR_LIPOPROTEIN"/>
    <property type="match status" value="1"/>
</dbReference>
<feature type="domain" description="Peptide methionine sulphoxide reductase MsrA" evidence="6">
    <location>
        <begin position="46"/>
        <end position="195"/>
    </location>
</feature>
<comment type="caution">
    <text evidence="7">The sequence shown here is derived from an EMBL/GenBank/DDBJ whole genome shotgun (WGS) entry which is preliminary data.</text>
</comment>
<dbReference type="PANTHER" id="PTHR43774">
    <property type="entry name" value="PEPTIDE METHIONINE SULFOXIDE REDUCTASE"/>
    <property type="match status" value="1"/>
</dbReference>
<proteinExistence type="inferred from homology"/>
<evidence type="ECO:0000256" key="4">
    <source>
        <dbReference type="HAMAP-Rule" id="MF_01401"/>
    </source>
</evidence>
<keyword evidence="8" id="KW-1185">Reference proteome</keyword>
<dbReference type="Proteomes" id="UP000305451">
    <property type="component" value="Unassembled WGS sequence"/>
</dbReference>
<evidence type="ECO:0000313" key="7">
    <source>
        <dbReference type="EMBL" id="TGY92892.1"/>
    </source>
</evidence>